<evidence type="ECO:0000256" key="2">
    <source>
        <dbReference type="ARBA" id="ARBA00006368"/>
    </source>
</evidence>
<dbReference type="EMBL" id="JAYGJQ010000001">
    <property type="protein sequence ID" value="MEA9355613.1"/>
    <property type="molecule type" value="Genomic_DNA"/>
</dbReference>
<evidence type="ECO:0000256" key="4">
    <source>
        <dbReference type="ARBA" id="ARBA00022729"/>
    </source>
</evidence>
<comment type="subcellular location">
    <subcellularLocation>
        <location evidence="1">Cell outer membrane</location>
    </subcellularLocation>
</comment>
<comment type="caution">
    <text evidence="9">The sequence shown here is derived from an EMBL/GenBank/DDBJ whole genome shotgun (WGS) entry which is preliminary data.</text>
</comment>
<dbReference type="SUPFAM" id="SSF56925">
    <property type="entry name" value="OMPA-like"/>
    <property type="match status" value="1"/>
</dbReference>
<dbReference type="RefSeq" id="WP_323575228.1">
    <property type="nucleotide sequence ID" value="NZ_JAYGJQ010000001.1"/>
</dbReference>
<keyword evidence="3" id="KW-0808">Transferase</keyword>
<dbReference type="Gene3D" id="2.40.160.20">
    <property type="match status" value="1"/>
</dbReference>
<feature type="chain" id="PRO_5047298739" description="Lipid A palmitoyltransferase PagP" evidence="8">
    <location>
        <begin position="20"/>
        <end position="214"/>
    </location>
</feature>
<gene>
    <name evidence="9" type="ORF">SHI21_05360</name>
</gene>
<keyword evidence="5" id="KW-0472">Membrane</keyword>
<organism evidence="9 10">
    <name type="scientific">Bacteriovorax antarcticus</name>
    <dbReference type="NCBI Taxonomy" id="3088717"/>
    <lineage>
        <taxon>Bacteria</taxon>
        <taxon>Pseudomonadati</taxon>
        <taxon>Bdellovibrionota</taxon>
        <taxon>Bacteriovoracia</taxon>
        <taxon>Bacteriovoracales</taxon>
        <taxon>Bacteriovoracaceae</taxon>
        <taxon>Bacteriovorax</taxon>
    </lineage>
</organism>
<evidence type="ECO:0000256" key="3">
    <source>
        <dbReference type="ARBA" id="ARBA00022679"/>
    </source>
</evidence>
<evidence type="ECO:0000313" key="10">
    <source>
        <dbReference type="Proteomes" id="UP001302274"/>
    </source>
</evidence>
<evidence type="ECO:0000256" key="1">
    <source>
        <dbReference type="ARBA" id="ARBA00004442"/>
    </source>
</evidence>
<evidence type="ECO:0000313" key="9">
    <source>
        <dbReference type="EMBL" id="MEA9355613.1"/>
    </source>
</evidence>
<evidence type="ECO:0000256" key="8">
    <source>
        <dbReference type="SAM" id="SignalP"/>
    </source>
</evidence>
<evidence type="ECO:0000256" key="5">
    <source>
        <dbReference type="ARBA" id="ARBA00023136"/>
    </source>
</evidence>
<dbReference type="Pfam" id="PF07017">
    <property type="entry name" value="PagP"/>
    <property type="match status" value="1"/>
</dbReference>
<evidence type="ECO:0000256" key="7">
    <source>
        <dbReference type="ARBA" id="ARBA00023315"/>
    </source>
</evidence>
<proteinExistence type="inferred from homology"/>
<keyword evidence="6" id="KW-0998">Cell outer membrane</keyword>
<keyword evidence="4 8" id="KW-0732">Signal</keyword>
<reference evidence="9 10" key="1">
    <citation type="submission" date="2023-11" db="EMBL/GenBank/DDBJ databases">
        <title>A Novel Polar Bacteriovorax (B. antarcticus) Isolated from the Biocrust in Antarctica.</title>
        <authorList>
            <person name="Mun W."/>
            <person name="Choi S.Y."/>
            <person name="Mitchell R.J."/>
        </authorList>
    </citation>
    <scope>NUCLEOTIDE SEQUENCE [LARGE SCALE GENOMIC DNA]</scope>
    <source>
        <strain evidence="9 10">PP10</strain>
    </source>
</reference>
<evidence type="ECO:0000256" key="6">
    <source>
        <dbReference type="ARBA" id="ARBA00023237"/>
    </source>
</evidence>
<feature type="signal peptide" evidence="8">
    <location>
        <begin position="1"/>
        <end position="19"/>
    </location>
</feature>
<protein>
    <recommendedName>
        <fullName evidence="11">Lipid A palmitoyltransferase PagP</fullName>
    </recommendedName>
</protein>
<dbReference type="InterPro" id="IPR011250">
    <property type="entry name" value="OMP/PagP_B-barrel"/>
</dbReference>
<comment type="similarity">
    <text evidence="2">Belongs to the lipid A palmitoyltransferase family.</text>
</comment>
<name>A0ABU5VT99_9BACT</name>
<keyword evidence="7" id="KW-0012">Acyltransferase</keyword>
<accession>A0ABU5VT99</accession>
<sequence length="214" mass="24319">MKLSILILAIMFTSMSSFSQDQVVEEQNELAEKEHVETSQASQNFAQRWWNASRNKVTRIYDEGKNDFYLTLYAYHDRFTYTPEKLKELNEGAYGFGFGRSILNEKGNSEMLFAMTHLDSHSDLQVNVGYAWVKNFNFIGNSKLGVGYAAGLVSRSDFANRIPIPFVLPMGTIDLGNGTVNLILIPKLNDGINNGNVLFIFAKFSWDRKKEVTF</sequence>
<keyword evidence="10" id="KW-1185">Reference proteome</keyword>
<dbReference type="Proteomes" id="UP001302274">
    <property type="component" value="Unassembled WGS sequence"/>
</dbReference>
<evidence type="ECO:0008006" key="11">
    <source>
        <dbReference type="Google" id="ProtNLM"/>
    </source>
</evidence>
<dbReference type="InterPro" id="IPR009746">
    <property type="entry name" value="LipidA_acyl_PagP"/>
</dbReference>